<feature type="coiled-coil region" evidence="1">
    <location>
        <begin position="9"/>
        <end position="36"/>
    </location>
</feature>
<name>A0ABR1FTN9_AURAN</name>
<keyword evidence="3" id="KW-1185">Reference proteome</keyword>
<comment type="caution">
    <text evidence="2">The sequence shown here is derived from an EMBL/GenBank/DDBJ whole genome shotgun (WGS) entry which is preliminary data.</text>
</comment>
<accession>A0ABR1FTN9</accession>
<dbReference type="EMBL" id="JBBJCI010000230">
    <property type="protein sequence ID" value="KAK7238425.1"/>
    <property type="molecule type" value="Genomic_DNA"/>
</dbReference>
<protein>
    <submittedName>
        <fullName evidence="2">Uncharacterized protein</fullName>
    </submittedName>
</protein>
<sequence>MCSLALLLRAAASDDAEALLAAAASLRAEASQLEKEIAPPVAPPPPPPPRPEVVAGVDARELVPWTGKCFAAKIELDQFDEAGDAGGVATRSTPAEWQPWFEPGASVAFRRTATAPELRRTLVPCDMQPFDDVMDSVRSNLDAPVGDPEVVLILERGIK</sequence>
<organism evidence="2 3">
    <name type="scientific">Aureococcus anophagefferens</name>
    <name type="common">Harmful bloom alga</name>
    <dbReference type="NCBI Taxonomy" id="44056"/>
    <lineage>
        <taxon>Eukaryota</taxon>
        <taxon>Sar</taxon>
        <taxon>Stramenopiles</taxon>
        <taxon>Ochrophyta</taxon>
        <taxon>Pelagophyceae</taxon>
        <taxon>Pelagomonadales</taxon>
        <taxon>Pelagomonadaceae</taxon>
        <taxon>Aureococcus</taxon>
    </lineage>
</organism>
<gene>
    <name evidence="2" type="ORF">SO694_00023436</name>
</gene>
<evidence type="ECO:0000256" key="1">
    <source>
        <dbReference type="SAM" id="Coils"/>
    </source>
</evidence>
<evidence type="ECO:0000313" key="3">
    <source>
        <dbReference type="Proteomes" id="UP001363151"/>
    </source>
</evidence>
<dbReference type="Proteomes" id="UP001363151">
    <property type="component" value="Unassembled WGS sequence"/>
</dbReference>
<proteinExistence type="predicted"/>
<reference evidence="2 3" key="1">
    <citation type="submission" date="2024-03" db="EMBL/GenBank/DDBJ databases">
        <title>Aureococcus anophagefferens CCMP1851 and Kratosvirus quantuckense: Draft genome of a second virus-susceptible host strain in the model system.</title>
        <authorList>
            <person name="Chase E."/>
            <person name="Truchon A.R."/>
            <person name="Schepens W."/>
            <person name="Wilhelm S.W."/>
        </authorList>
    </citation>
    <scope>NUCLEOTIDE SEQUENCE [LARGE SCALE GENOMIC DNA]</scope>
    <source>
        <strain evidence="2 3">CCMP1851</strain>
    </source>
</reference>
<keyword evidence="1" id="KW-0175">Coiled coil</keyword>
<evidence type="ECO:0000313" key="2">
    <source>
        <dbReference type="EMBL" id="KAK7238425.1"/>
    </source>
</evidence>